<dbReference type="GO" id="GO:0019216">
    <property type="term" value="P:regulation of lipid metabolic process"/>
    <property type="evidence" value="ECO:0007669"/>
    <property type="project" value="TreeGrafter"/>
</dbReference>
<organism evidence="4 5">
    <name type="scientific">Dibothriocephalus latus</name>
    <name type="common">Fish tapeworm</name>
    <name type="synonym">Diphyllobothrium latum</name>
    <dbReference type="NCBI Taxonomy" id="60516"/>
    <lineage>
        <taxon>Eukaryota</taxon>
        <taxon>Metazoa</taxon>
        <taxon>Spiralia</taxon>
        <taxon>Lophotrochozoa</taxon>
        <taxon>Platyhelminthes</taxon>
        <taxon>Cestoda</taxon>
        <taxon>Eucestoda</taxon>
        <taxon>Diphyllobothriidea</taxon>
        <taxon>Diphyllobothriidae</taxon>
        <taxon>Dibothriocephalus</taxon>
    </lineage>
</organism>
<dbReference type="EMBL" id="UYRU01051824">
    <property type="protein sequence ID" value="VDN11605.1"/>
    <property type="molecule type" value="Genomic_DNA"/>
</dbReference>
<keyword evidence="2 3" id="KW-0175">Coiled coil</keyword>
<name>A0A3P7L2Q0_DIBLA</name>
<dbReference type="InterPro" id="IPR010754">
    <property type="entry name" value="OPA3-like"/>
</dbReference>
<accession>A0A3P7L2Q0</accession>
<comment type="similarity">
    <text evidence="1">Belongs to the OPA3 family.</text>
</comment>
<dbReference type="PANTHER" id="PTHR12499">
    <property type="entry name" value="OPTIC ATROPHY 3 PROTEIN OPA3"/>
    <property type="match status" value="1"/>
</dbReference>
<evidence type="ECO:0000256" key="2">
    <source>
        <dbReference type="ARBA" id="ARBA00023054"/>
    </source>
</evidence>
<dbReference type="PANTHER" id="PTHR12499:SF0">
    <property type="entry name" value="OPTIC ATROPHY 3 PROTEIN"/>
    <property type="match status" value="1"/>
</dbReference>
<keyword evidence="5" id="KW-1185">Reference proteome</keyword>
<evidence type="ECO:0000313" key="4">
    <source>
        <dbReference type="EMBL" id="VDN11605.1"/>
    </source>
</evidence>
<protein>
    <recommendedName>
        <fullName evidence="6">OPA3-like protein</fullName>
    </recommendedName>
</protein>
<dbReference type="AlphaFoldDB" id="A0A3P7L2Q0"/>
<sequence>MVGVFPLFKLGILAAKQISRPIVNNLKRRAKSNAFFHRYICTPPGQLYHLWDTRIRLKLLGLETPKTVKKLSDDAAADIGAEILGEFVMFTIGTGLLVLEYRRQSRNEAEKEQRLQDRLSGLRSSIDELERQLQFHEEKLVELNRHLPHR</sequence>
<evidence type="ECO:0000256" key="3">
    <source>
        <dbReference type="SAM" id="Coils"/>
    </source>
</evidence>
<dbReference type="GO" id="GO:0005739">
    <property type="term" value="C:mitochondrion"/>
    <property type="evidence" value="ECO:0007669"/>
    <property type="project" value="TreeGrafter"/>
</dbReference>
<reference evidence="4 5" key="1">
    <citation type="submission" date="2018-11" db="EMBL/GenBank/DDBJ databases">
        <authorList>
            <consortium name="Pathogen Informatics"/>
        </authorList>
    </citation>
    <scope>NUCLEOTIDE SEQUENCE [LARGE SCALE GENOMIC DNA]</scope>
</reference>
<proteinExistence type="inferred from homology"/>
<evidence type="ECO:0008006" key="6">
    <source>
        <dbReference type="Google" id="ProtNLM"/>
    </source>
</evidence>
<dbReference type="Proteomes" id="UP000281553">
    <property type="component" value="Unassembled WGS sequence"/>
</dbReference>
<gene>
    <name evidence="4" type="ORF">DILT_LOCUS7436</name>
</gene>
<dbReference type="Pfam" id="PF07047">
    <property type="entry name" value="OPA3"/>
    <property type="match status" value="1"/>
</dbReference>
<evidence type="ECO:0000256" key="1">
    <source>
        <dbReference type="ARBA" id="ARBA00007584"/>
    </source>
</evidence>
<dbReference type="OrthoDB" id="2129069at2759"/>
<feature type="coiled-coil region" evidence="3">
    <location>
        <begin position="112"/>
        <end position="146"/>
    </location>
</feature>
<evidence type="ECO:0000313" key="5">
    <source>
        <dbReference type="Proteomes" id="UP000281553"/>
    </source>
</evidence>